<dbReference type="RefSeq" id="WP_419188216.1">
    <property type="nucleotide sequence ID" value="NZ_CP036272.1"/>
</dbReference>
<keyword evidence="3 7" id="KW-0732">Signal</keyword>
<feature type="chain" id="PRO_5021987355" description="peptidylprolyl isomerase" evidence="7">
    <location>
        <begin position="31"/>
        <end position="593"/>
    </location>
</feature>
<dbReference type="InterPro" id="IPR046357">
    <property type="entry name" value="PPIase_dom_sf"/>
</dbReference>
<dbReference type="EC" id="5.2.1.8" evidence="2"/>
<dbReference type="InterPro" id="IPR000297">
    <property type="entry name" value="PPIase_PpiC"/>
</dbReference>
<gene>
    <name evidence="9" type="primary">prsA_1</name>
    <name evidence="9" type="ORF">SV7mr_15100</name>
</gene>
<dbReference type="PANTHER" id="PTHR47245:SF1">
    <property type="entry name" value="FOLDASE PROTEIN PRSA"/>
    <property type="match status" value="1"/>
</dbReference>
<dbReference type="Proteomes" id="UP000315003">
    <property type="component" value="Chromosome"/>
</dbReference>
<name>A0A517SSB6_9BACT</name>
<dbReference type="GO" id="GO:0003755">
    <property type="term" value="F:peptidyl-prolyl cis-trans isomerase activity"/>
    <property type="evidence" value="ECO:0007669"/>
    <property type="project" value="UniProtKB-KW"/>
</dbReference>
<evidence type="ECO:0000256" key="2">
    <source>
        <dbReference type="ARBA" id="ARBA00013194"/>
    </source>
</evidence>
<accession>A0A517SSB6</accession>
<dbReference type="SUPFAM" id="SSF109998">
    <property type="entry name" value="Triger factor/SurA peptide-binding domain-like"/>
    <property type="match status" value="2"/>
</dbReference>
<sequence precursor="true">MAIRTRYRLQKICLLAACTAFSLLPNIASAQGNEGNTTVAVVNADPINRQMLADAALQRYGHSVLDNVIINRQLILQACQEKGVGISEQEVSEEIGRLATKFGFDVPTYLKLLKDERDIDPGRYSREIIWPMLALRKLVADQVEPTPEEFSQAMASEYGESIKCRIFVANTKEEAQKYLQQAQANPANFEDLVKQASVDEASASVGGLIPPIRRYTGDTRLEEAAFALKDGQISQILPIANQFVFLQAVGRIPAYTPPGEAMPAIRETITDRIRNKKLKVAASDLFEELQRKANLVKVLGNPELTKQHPGVAAIINGQPITLATVAAECVKRHGDEVLEGEINRKLLSHALRAASKTINQEDLNSEMARAAATYGFLKADGSTDLQGWVEYVTKENDTPYEIYLSDAVWPSVALRKLVEDKVTVTQEDLDRGFEGSYGKRVEILACVLSDQRTAQKIWQMARDNPSEEFFGRLAAQYSIEPVSASNSGKVPPIRKYSGQPALEREAFRLKPGELSGIVAVGDKYILLKCQGHTKPLVSDIEAVEPELRRDLTEKKFAIAMAQELDRLKANSEVENFFTAAKEIAKAVPAQQTR</sequence>
<dbReference type="AlphaFoldDB" id="A0A517SSB6"/>
<dbReference type="Pfam" id="PF00639">
    <property type="entry name" value="Rotamase"/>
    <property type="match status" value="2"/>
</dbReference>
<comment type="catalytic activity">
    <reaction evidence="1">
        <text>[protein]-peptidylproline (omega=180) = [protein]-peptidylproline (omega=0)</text>
        <dbReference type="Rhea" id="RHEA:16237"/>
        <dbReference type="Rhea" id="RHEA-COMP:10747"/>
        <dbReference type="Rhea" id="RHEA-COMP:10748"/>
        <dbReference type="ChEBI" id="CHEBI:83833"/>
        <dbReference type="ChEBI" id="CHEBI:83834"/>
        <dbReference type="EC" id="5.2.1.8"/>
    </reaction>
</comment>
<evidence type="ECO:0000256" key="1">
    <source>
        <dbReference type="ARBA" id="ARBA00000971"/>
    </source>
</evidence>
<feature type="domain" description="PpiC" evidence="8">
    <location>
        <begin position="159"/>
        <end position="243"/>
    </location>
</feature>
<dbReference type="InterPro" id="IPR027304">
    <property type="entry name" value="Trigger_fact/SurA_dom_sf"/>
</dbReference>
<organism evidence="9 10">
    <name type="scientific">Stieleria bergensis</name>
    <dbReference type="NCBI Taxonomy" id="2528025"/>
    <lineage>
        <taxon>Bacteria</taxon>
        <taxon>Pseudomonadati</taxon>
        <taxon>Planctomycetota</taxon>
        <taxon>Planctomycetia</taxon>
        <taxon>Pirellulales</taxon>
        <taxon>Pirellulaceae</taxon>
        <taxon>Stieleria</taxon>
    </lineage>
</organism>
<evidence type="ECO:0000313" key="9">
    <source>
        <dbReference type="EMBL" id="QDT59006.1"/>
    </source>
</evidence>
<keyword evidence="4 6" id="KW-0697">Rotamase</keyword>
<evidence type="ECO:0000256" key="6">
    <source>
        <dbReference type="PROSITE-ProRule" id="PRU00278"/>
    </source>
</evidence>
<evidence type="ECO:0000256" key="7">
    <source>
        <dbReference type="SAM" id="SignalP"/>
    </source>
</evidence>
<feature type="domain" description="PpiC" evidence="8">
    <location>
        <begin position="438"/>
        <end position="531"/>
    </location>
</feature>
<dbReference type="PROSITE" id="PS50198">
    <property type="entry name" value="PPIC_PPIASE_2"/>
    <property type="match status" value="2"/>
</dbReference>
<evidence type="ECO:0000313" key="10">
    <source>
        <dbReference type="Proteomes" id="UP000315003"/>
    </source>
</evidence>
<feature type="signal peptide" evidence="7">
    <location>
        <begin position="1"/>
        <end position="30"/>
    </location>
</feature>
<keyword evidence="10" id="KW-1185">Reference proteome</keyword>
<keyword evidence="5 6" id="KW-0413">Isomerase</keyword>
<proteinExistence type="predicted"/>
<protein>
    <recommendedName>
        <fullName evidence="2">peptidylprolyl isomerase</fullName>
        <ecNumber evidence="2">5.2.1.8</ecNumber>
    </recommendedName>
</protein>
<dbReference type="Gene3D" id="1.10.4030.10">
    <property type="entry name" value="Porin chaperone SurA, peptide-binding domain"/>
    <property type="match status" value="1"/>
</dbReference>
<evidence type="ECO:0000256" key="3">
    <source>
        <dbReference type="ARBA" id="ARBA00022729"/>
    </source>
</evidence>
<reference evidence="9 10" key="1">
    <citation type="submission" date="2019-02" db="EMBL/GenBank/DDBJ databases">
        <title>Deep-cultivation of Planctomycetes and their phenomic and genomic characterization uncovers novel biology.</title>
        <authorList>
            <person name="Wiegand S."/>
            <person name="Jogler M."/>
            <person name="Boedeker C."/>
            <person name="Pinto D."/>
            <person name="Vollmers J."/>
            <person name="Rivas-Marin E."/>
            <person name="Kohn T."/>
            <person name="Peeters S.H."/>
            <person name="Heuer A."/>
            <person name="Rast P."/>
            <person name="Oberbeckmann S."/>
            <person name="Bunk B."/>
            <person name="Jeske O."/>
            <person name="Meyerdierks A."/>
            <person name="Storesund J.E."/>
            <person name="Kallscheuer N."/>
            <person name="Luecker S."/>
            <person name="Lage O.M."/>
            <person name="Pohl T."/>
            <person name="Merkel B.J."/>
            <person name="Hornburger P."/>
            <person name="Mueller R.-W."/>
            <person name="Bruemmer F."/>
            <person name="Labrenz M."/>
            <person name="Spormann A.M."/>
            <person name="Op den Camp H."/>
            <person name="Overmann J."/>
            <person name="Amann R."/>
            <person name="Jetten M.S.M."/>
            <person name="Mascher T."/>
            <person name="Medema M.H."/>
            <person name="Devos D.P."/>
            <person name="Kaster A.-K."/>
            <person name="Ovreas L."/>
            <person name="Rohde M."/>
            <person name="Galperin M.Y."/>
            <person name="Jogler C."/>
        </authorList>
    </citation>
    <scope>NUCLEOTIDE SEQUENCE [LARGE SCALE GENOMIC DNA]</scope>
    <source>
        <strain evidence="9 10">SV_7m_r</strain>
    </source>
</reference>
<evidence type="ECO:0000256" key="5">
    <source>
        <dbReference type="ARBA" id="ARBA00023235"/>
    </source>
</evidence>
<dbReference type="PANTHER" id="PTHR47245">
    <property type="entry name" value="PEPTIDYLPROLYL ISOMERASE"/>
    <property type="match status" value="1"/>
</dbReference>
<dbReference type="EMBL" id="CP036272">
    <property type="protein sequence ID" value="QDT59006.1"/>
    <property type="molecule type" value="Genomic_DNA"/>
</dbReference>
<dbReference type="InterPro" id="IPR050245">
    <property type="entry name" value="PrsA_foldase"/>
</dbReference>
<dbReference type="Gene3D" id="3.10.50.40">
    <property type="match status" value="2"/>
</dbReference>
<dbReference type="SUPFAM" id="SSF54534">
    <property type="entry name" value="FKBP-like"/>
    <property type="match status" value="2"/>
</dbReference>
<evidence type="ECO:0000259" key="8">
    <source>
        <dbReference type="PROSITE" id="PS50198"/>
    </source>
</evidence>
<evidence type="ECO:0000256" key="4">
    <source>
        <dbReference type="ARBA" id="ARBA00023110"/>
    </source>
</evidence>